<sequence>MVGFCCANEYSVIVEIQDVFLLDIIYSATLQVIQIHLVLADYYVRYVRLLAISNPVEGCTDICFIQSVRYRLSFGAVLTRAANGSTGSGSQMDIQWNESNSQIQIQIQ</sequence>
<reference evidence="1 2" key="1">
    <citation type="submission" date="2012-05" db="EMBL/GenBank/DDBJ databases">
        <title>Recombination and specialization in a pathogen metapopulation.</title>
        <authorList>
            <person name="Gardiner A."/>
            <person name="Kemen E."/>
            <person name="Schultz-Larsen T."/>
            <person name="MacLean D."/>
            <person name="Van Oosterhout C."/>
            <person name="Jones J.D.G."/>
        </authorList>
    </citation>
    <scope>NUCLEOTIDE SEQUENCE [LARGE SCALE GENOMIC DNA]</scope>
    <source>
        <strain evidence="1 2">Ac Nc2</strain>
    </source>
</reference>
<organism evidence="1 2">
    <name type="scientific">Albugo candida</name>
    <dbReference type="NCBI Taxonomy" id="65357"/>
    <lineage>
        <taxon>Eukaryota</taxon>
        <taxon>Sar</taxon>
        <taxon>Stramenopiles</taxon>
        <taxon>Oomycota</taxon>
        <taxon>Peronosporomycetes</taxon>
        <taxon>Albuginales</taxon>
        <taxon>Albuginaceae</taxon>
        <taxon>Albugo</taxon>
    </lineage>
</organism>
<accession>A0A024GF23</accession>
<dbReference type="InParanoid" id="A0A024GF23"/>
<dbReference type="Proteomes" id="UP000053237">
    <property type="component" value="Unassembled WGS sequence"/>
</dbReference>
<protein>
    <submittedName>
        <fullName evidence="1">Uncharacterized protein</fullName>
    </submittedName>
</protein>
<keyword evidence="2" id="KW-1185">Reference proteome</keyword>
<proteinExistence type="predicted"/>
<evidence type="ECO:0000313" key="2">
    <source>
        <dbReference type="Proteomes" id="UP000053237"/>
    </source>
</evidence>
<name>A0A024GF23_9STRA</name>
<gene>
    <name evidence="1" type="ORF">BN9_062340</name>
</gene>
<dbReference type="AlphaFoldDB" id="A0A024GF23"/>
<comment type="caution">
    <text evidence="1">The sequence shown here is derived from an EMBL/GenBank/DDBJ whole genome shotgun (WGS) entry which is preliminary data.</text>
</comment>
<dbReference type="EMBL" id="CAIX01000095">
    <property type="protein sequence ID" value="CCI45361.1"/>
    <property type="molecule type" value="Genomic_DNA"/>
</dbReference>
<evidence type="ECO:0000313" key="1">
    <source>
        <dbReference type="EMBL" id="CCI45361.1"/>
    </source>
</evidence>